<dbReference type="OrthoDB" id="341967at2"/>
<keyword evidence="2" id="KW-1133">Transmembrane helix</keyword>
<keyword evidence="2" id="KW-0812">Transmembrane</keyword>
<feature type="transmembrane region" description="Helical" evidence="2">
    <location>
        <begin position="93"/>
        <end position="111"/>
    </location>
</feature>
<dbReference type="PANTHER" id="PTHR43081">
    <property type="entry name" value="ADENYLATE CYCLASE, TERMINAL-DIFFERENTIATION SPECIFIC-RELATED"/>
    <property type="match status" value="1"/>
</dbReference>
<dbReference type="InterPro" id="IPR029787">
    <property type="entry name" value="Nucleotide_cyclase"/>
</dbReference>
<dbReference type="KEGG" id="tom:BWR18_15850"/>
<dbReference type="CDD" id="cd07302">
    <property type="entry name" value="CHD"/>
    <property type="match status" value="1"/>
</dbReference>
<dbReference type="EMBL" id="CP019312">
    <property type="protein sequence ID" value="APX12991.1"/>
    <property type="molecule type" value="Genomic_DNA"/>
</dbReference>
<proteinExistence type="predicted"/>
<dbReference type="InterPro" id="IPR001054">
    <property type="entry name" value="A/G_cyclase"/>
</dbReference>
<evidence type="ECO:0000256" key="2">
    <source>
        <dbReference type="SAM" id="Phobius"/>
    </source>
</evidence>
<dbReference type="AlphaFoldDB" id="A0A1P8MY72"/>
<dbReference type="GO" id="GO:0009190">
    <property type="term" value="P:cyclic nucleotide biosynthetic process"/>
    <property type="evidence" value="ECO:0007669"/>
    <property type="project" value="InterPro"/>
</dbReference>
<dbReference type="PANTHER" id="PTHR43081:SF1">
    <property type="entry name" value="ADENYLATE CYCLASE, TERMINAL-DIFFERENTIATION SPECIFIC"/>
    <property type="match status" value="1"/>
</dbReference>
<evidence type="ECO:0000256" key="1">
    <source>
        <dbReference type="SAM" id="MobiDB-lite"/>
    </source>
</evidence>
<gene>
    <name evidence="4" type="ORF">BWR18_15850</name>
</gene>
<feature type="region of interest" description="Disordered" evidence="1">
    <location>
        <begin position="1"/>
        <end position="23"/>
    </location>
</feature>
<dbReference type="Proteomes" id="UP000186336">
    <property type="component" value="Chromosome"/>
</dbReference>
<feature type="transmembrane region" description="Helical" evidence="2">
    <location>
        <begin position="123"/>
        <end position="143"/>
    </location>
</feature>
<feature type="transmembrane region" description="Helical" evidence="2">
    <location>
        <begin position="207"/>
        <end position="224"/>
    </location>
</feature>
<feature type="compositionally biased region" description="Basic and acidic residues" evidence="1">
    <location>
        <begin position="12"/>
        <end position="23"/>
    </location>
</feature>
<evidence type="ECO:0000313" key="5">
    <source>
        <dbReference type="Proteomes" id="UP000186336"/>
    </source>
</evidence>
<feature type="domain" description="Guanylate cyclase" evidence="3">
    <location>
        <begin position="272"/>
        <end position="403"/>
    </location>
</feature>
<dbReference type="PROSITE" id="PS50125">
    <property type="entry name" value="GUANYLATE_CYCLASE_2"/>
    <property type="match status" value="1"/>
</dbReference>
<dbReference type="STRING" id="299262.BWR18_15850"/>
<accession>A0A1P8MY72</accession>
<dbReference type="SUPFAM" id="SSF55073">
    <property type="entry name" value="Nucleotide cyclase"/>
    <property type="match status" value="1"/>
</dbReference>
<feature type="transmembrane region" description="Helical" evidence="2">
    <location>
        <begin position="150"/>
        <end position="171"/>
    </location>
</feature>
<dbReference type="RefSeq" id="WP_076629412.1">
    <property type="nucleotide sequence ID" value="NZ_CP019312.1"/>
</dbReference>
<sequence>MVDASSALPVSRRSDREDEVPAHRHAQEALARNKREGMDLAVKARIGALSVTAVMLVFLNPYWDVLWYLFLLFCLVLVGLAQRRVGRVGQSRAELALLFADLLLMTLALLVPNPLQSAPMPTALIYNFEVFQYFFIILAAGVLTYSWRTIIAIGNWTMALWLTGTLCVWWFGRTFPELTEAANAMFPDYPDLARQFDPNNVNWDLRFQQVVVFLVVALILAVAVRRYQLLVLDSAEMARERTNLARYFSPSMVEELSTKDEPLGQIRSHDAAVLFVDIVGFTAYADGRPPQEVIETLRAFHARMESEVFAHGGTLDKYLGDGLMATFGTPLPLADDAARAVACVRSMADRMDALNADRRADGLPEIDARFGLHFGPVVLGDIGANRLEFAVLGDTVNVASRLEAMTRAVGVRAIVSDATMEAAGGSDGFRRAPDQTVRGVADPLAVWVLD</sequence>
<evidence type="ECO:0000313" key="4">
    <source>
        <dbReference type="EMBL" id="APX12991.1"/>
    </source>
</evidence>
<dbReference type="SMART" id="SM00044">
    <property type="entry name" value="CYCc"/>
    <property type="match status" value="1"/>
</dbReference>
<keyword evidence="5" id="KW-1185">Reference proteome</keyword>
<keyword evidence="2" id="KW-0472">Membrane</keyword>
<dbReference type="InterPro" id="IPR050697">
    <property type="entry name" value="Adenylyl/Guanylyl_Cyclase_3/4"/>
</dbReference>
<dbReference type="GO" id="GO:0035556">
    <property type="term" value="P:intracellular signal transduction"/>
    <property type="evidence" value="ECO:0007669"/>
    <property type="project" value="InterPro"/>
</dbReference>
<dbReference type="Pfam" id="PF00211">
    <property type="entry name" value="Guanylate_cyc"/>
    <property type="match status" value="1"/>
</dbReference>
<organism evidence="4 5">
    <name type="scientific">Tateyamaria omphalii</name>
    <dbReference type="NCBI Taxonomy" id="299262"/>
    <lineage>
        <taxon>Bacteria</taxon>
        <taxon>Pseudomonadati</taxon>
        <taxon>Pseudomonadota</taxon>
        <taxon>Alphaproteobacteria</taxon>
        <taxon>Rhodobacterales</taxon>
        <taxon>Roseobacteraceae</taxon>
        <taxon>Tateyamaria</taxon>
    </lineage>
</organism>
<feature type="transmembrane region" description="Helical" evidence="2">
    <location>
        <begin position="65"/>
        <end position="81"/>
    </location>
</feature>
<reference evidence="4 5" key="1">
    <citation type="submission" date="2017-01" db="EMBL/GenBank/DDBJ databases">
        <title>Complete genome of Tateyamaria omphalii DOK1-4 isolated from seawater in Dokdo.</title>
        <authorList>
            <person name="Kim J.H."/>
            <person name="Chi W.-J."/>
        </authorList>
    </citation>
    <scope>NUCLEOTIDE SEQUENCE [LARGE SCALE GENOMIC DNA]</scope>
    <source>
        <strain evidence="4 5">DOK1-4</strain>
    </source>
</reference>
<protein>
    <submittedName>
        <fullName evidence="4">Guanylate cyclase</fullName>
    </submittedName>
</protein>
<name>A0A1P8MY72_9RHOB</name>
<dbReference type="GO" id="GO:0004016">
    <property type="term" value="F:adenylate cyclase activity"/>
    <property type="evidence" value="ECO:0007669"/>
    <property type="project" value="UniProtKB-ARBA"/>
</dbReference>
<dbReference type="Gene3D" id="3.30.70.1230">
    <property type="entry name" value="Nucleotide cyclase"/>
    <property type="match status" value="1"/>
</dbReference>
<evidence type="ECO:0000259" key="3">
    <source>
        <dbReference type="PROSITE" id="PS50125"/>
    </source>
</evidence>